<evidence type="ECO:0000256" key="2">
    <source>
        <dbReference type="ARBA" id="ARBA00005262"/>
    </source>
</evidence>
<dbReference type="InterPro" id="IPR052518">
    <property type="entry name" value="CHR_Transporter"/>
</dbReference>
<dbReference type="Proteomes" id="UP000485569">
    <property type="component" value="Unassembled WGS sequence"/>
</dbReference>
<organism evidence="8">
    <name type="scientific">Candidatus Atribacter allofermentans</name>
    <dbReference type="NCBI Taxonomy" id="1852833"/>
    <lineage>
        <taxon>Bacteria</taxon>
        <taxon>Pseudomonadati</taxon>
        <taxon>Atribacterota</taxon>
        <taxon>Atribacteria</taxon>
        <taxon>Atribacterales</taxon>
        <taxon>Atribacteraceae</taxon>
        <taxon>Atribacter</taxon>
    </lineage>
</organism>
<comment type="subcellular location">
    <subcellularLocation>
        <location evidence="1">Cell membrane</location>
        <topology evidence="1">Multi-pass membrane protein</topology>
    </subcellularLocation>
</comment>
<feature type="transmembrane region" description="Helical" evidence="7">
    <location>
        <begin position="7"/>
        <end position="28"/>
    </location>
</feature>
<comment type="similarity">
    <text evidence="2">Belongs to the chromate ion transporter (CHR) (TC 2.A.51) family.</text>
</comment>
<dbReference type="Pfam" id="PF02417">
    <property type="entry name" value="Chromate_transp"/>
    <property type="match status" value="1"/>
</dbReference>
<evidence type="ECO:0000313" key="8">
    <source>
        <dbReference type="EMBL" id="OQA61006.1"/>
    </source>
</evidence>
<protein>
    <submittedName>
        <fullName evidence="8">Chromate transport protein</fullName>
    </submittedName>
</protein>
<keyword evidence="3" id="KW-1003">Cell membrane</keyword>
<feature type="transmembrane region" description="Helical" evidence="7">
    <location>
        <begin position="73"/>
        <end position="98"/>
    </location>
</feature>
<keyword evidence="5 7" id="KW-1133">Transmembrane helix</keyword>
<gene>
    <name evidence="8" type="primary">chrA</name>
    <name evidence="8" type="ORF">BWY41_00400</name>
</gene>
<comment type="caution">
    <text evidence="8">The sequence shown here is derived from an EMBL/GenBank/DDBJ whole genome shotgun (WGS) entry which is preliminary data.</text>
</comment>
<name>A0A1V5T2L7_9BACT</name>
<dbReference type="GO" id="GO:0015109">
    <property type="term" value="F:chromate transmembrane transporter activity"/>
    <property type="evidence" value="ECO:0007669"/>
    <property type="project" value="InterPro"/>
</dbReference>
<keyword evidence="4 7" id="KW-0812">Transmembrane</keyword>
<keyword evidence="6 7" id="KW-0472">Membrane</keyword>
<dbReference type="GO" id="GO:0005886">
    <property type="term" value="C:plasma membrane"/>
    <property type="evidence" value="ECO:0007669"/>
    <property type="project" value="UniProtKB-SubCell"/>
</dbReference>
<dbReference type="EMBL" id="MWBQ01000025">
    <property type="protein sequence ID" value="OQA61006.1"/>
    <property type="molecule type" value="Genomic_DNA"/>
</dbReference>
<dbReference type="PANTHER" id="PTHR43663">
    <property type="entry name" value="CHROMATE TRANSPORT PROTEIN-RELATED"/>
    <property type="match status" value="1"/>
</dbReference>
<evidence type="ECO:0000256" key="3">
    <source>
        <dbReference type="ARBA" id="ARBA00022475"/>
    </source>
</evidence>
<evidence type="ECO:0000256" key="7">
    <source>
        <dbReference type="SAM" id="Phobius"/>
    </source>
</evidence>
<dbReference type="PANTHER" id="PTHR43663:SF1">
    <property type="entry name" value="CHROMATE TRANSPORTER"/>
    <property type="match status" value="1"/>
</dbReference>
<evidence type="ECO:0000256" key="4">
    <source>
        <dbReference type="ARBA" id="ARBA00022692"/>
    </source>
</evidence>
<evidence type="ECO:0000256" key="5">
    <source>
        <dbReference type="ARBA" id="ARBA00022989"/>
    </source>
</evidence>
<proteinExistence type="inferred from homology"/>
<feature type="transmembrane region" description="Helical" evidence="7">
    <location>
        <begin position="119"/>
        <end position="148"/>
    </location>
</feature>
<evidence type="ECO:0000256" key="6">
    <source>
        <dbReference type="ARBA" id="ARBA00023136"/>
    </source>
</evidence>
<dbReference type="InterPro" id="IPR003370">
    <property type="entry name" value="Chromate_transpt"/>
</dbReference>
<accession>A0A1V5T2L7</accession>
<reference evidence="8" key="1">
    <citation type="submission" date="2017-02" db="EMBL/GenBank/DDBJ databases">
        <title>Delving into the versatile metabolic prowess of the omnipresent phylum Bacteroidetes.</title>
        <authorList>
            <person name="Nobu M.K."/>
            <person name="Mei R."/>
            <person name="Narihiro T."/>
            <person name="Kuroda K."/>
            <person name="Liu W.-T."/>
        </authorList>
    </citation>
    <scope>NUCLEOTIDE SEQUENCE</scope>
    <source>
        <strain evidence="8">ADurb.Bin276</strain>
    </source>
</reference>
<evidence type="ECO:0000256" key="1">
    <source>
        <dbReference type="ARBA" id="ARBA00004651"/>
    </source>
</evidence>
<feature type="transmembrane region" description="Helical" evidence="7">
    <location>
        <begin position="154"/>
        <end position="172"/>
    </location>
</feature>
<dbReference type="AlphaFoldDB" id="A0A1V5T2L7"/>
<sequence length="173" mass="18839">MIYFHLFLAFVRIGFLAFGGGIAVLPLIQKEIVDTYQWLTTTQFLDLVTLSELTPGPIAINSATFVGYRIGGVFGAAIATGSFCLPSIGFILFISKFLSAFEGNDKVQKIMKGLRPSVIALMSLAGYSIAQNGIIDWFAVGLSVVSFILVWKNIIDPIFMLILAGLAGIVYYR</sequence>